<sequence>MYRCTSALQTMLHVLLILMSYILSCNAFLDSSQLVPPLATDQYRWTRRYAIKITGNGPKADFLESLDHPYNLNTHNPTRSNLLQKLVEYGSTPGGSNLSKPGKTFPSVAEGSWKVVYAPHMTTFANLLKGEFEVQYNLKNGGTMSSHARYRFPVFSLWGYLSVSGTYGTVNDHVCRVDFNEAWVRSFDNDSFVSGPYPDIDSVPASLWKELIRKIGNAMFIEPFAVFPIAYLDSELIIFDFELFGTRICARKE</sequence>
<proteinExistence type="predicted"/>
<dbReference type="EMBL" id="JABMIG020000055">
    <property type="protein sequence ID" value="KAL3797423.1"/>
    <property type="molecule type" value="Genomic_DNA"/>
</dbReference>
<protein>
    <recommendedName>
        <fullName evidence="4">Plastid lipid-associated protein/fibrillin conserved domain-containing protein</fullName>
    </recommendedName>
</protein>
<keyword evidence="1" id="KW-0812">Transmembrane</keyword>
<dbReference type="AlphaFoldDB" id="A0ABD3QAN5"/>
<organism evidence="2 3">
    <name type="scientific">Cyclotella cryptica</name>
    <dbReference type="NCBI Taxonomy" id="29204"/>
    <lineage>
        <taxon>Eukaryota</taxon>
        <taxon>Sar</taxon>
        <taxon>Stramenopiles</taxon>
        <taxon>Ochrophyta</taxon>
        <taxon>Bacillariophyta</taxon>
        <taxon>Coscinodiscophyceae</taxon>
        <taxon>Thalassiosirophycidae</taxon>
        <taxon>Stephanodiscales</taxon>
        <taxon>Stephanodiscaceae</taxon>
        <taxon>Cyclotella</taxon>
    </lineage>
</organism>
<keyword evidence="1" id="KW-1133">Transmembrane helix</keyword>
<evidence type="ECO:0000256" key="1">
    <source>
        <dbReference type="SAM" id="Phobius"/>
    </source>
</evidence>
<reference evidence="2 3" key="1">
    <citation type="journal article" date="2020" name="G3 (Bethesda)">
        <title>Improved Reference Genome for Cyclotella cryptica CCMP332, a Model for Cell Wall Morphogenesis, Salinity Adaptation, and Lipid Production in Diatoms (Bacillariophyta).</title>
        <authorList>
            <person name="Roberts W.R."/>
            <person name="Downey K.M."/>
            <person name="Ruck E.C."/>
            <person name="Traller J.C."/>
            <person name="Alverson A.J."/>
        </authorList>
    </citation>
    <scope>NUCLEOTIDE SEQUENCE [LARGE SCALE GENOMIC DNA]</scope>
    <source>
        <strain evidence="2 3">CCMP332</strain>
    </source>
</reference>
<keyword evidence="1" id="KW-0472">Membrane</keyword>
<comment type="caution">
    <text evidence="2">The sequence shown here is derived from an EMBL/GenBank/DDBJ whole genome shotgun (WGS) entry which is preliminary data.</text>
</comment>
<evidence type="ECO:0000313" key="2">
    <source>
        <dbReference type="EMBL" id="KAL3797423.1"/>
    </source>
</evidence>
<accession>A0ABD3QAN5</accession>
<name>A0ABD3QAN5_9STRA</name>
<dbReference type="Proteomes" id="UP001516023">
    <property type="component" value="Unassembled WGS sequence"/>
</dbReference>
<gene>
    <name evidence="2" type="ORF">HJC23_010549</name>
</gene>
<evidence type="ECO:0008006" key="4">
    <source>
        <dbReference type="Google" id="ProtNLM"/>
    </source>
</evidence>
<keyword evidence="3" id="KW-1185">Reference proteome</keyword>
<feature type="transmembrane region" description="Helical" evidence="1">
    <location>
        <begin position="12"/>
        <end position="29"/>
    </location>
</feature>
<evidence type="ECO:0000313" key="3">
    <source>
        <dbReference type="Proteomes" id="UP001516023"/>
    </source>
</evidence>